<feature type="region of interest" description="Disordered" evidence="1">
    <location>
        <begin position="1"/>
        <end position="23"/>
    </location>
</feature>
<sequence length="58" mass="6281">MCSYNVARNDDPDGGRPRAKLQAEDPPMLVRAFDNNVFASIRCGCVDTSMAPAKEAAH</sequence>
<dbReference type="EMBL" id="KE524984">
    <property type="protein sequence ID" value="KFB39465.1"/>
    <property type="molecule type" value="Genomic_DNA"/>
</dbReference>
<evidence type="ECO:0000256" key="1">
    <source>
        <dbReference type="SAM" id="MobiDB-lite"/>
    </source>
</evidence>
<dbReference type="AlphaFoldDB" id="A0A084VNC1"/>
<reference evidence="2 4" key="1">
    <citation type="journal article" date="2014" name="BMC Genomics">
        <title>Genome sequence of Anopheles sinensis provides insight into genetics basis of mosquito competence for malaria parasites.</title>
        <authorList>
            <person name="Zhou D."/>
            <person name="Zhang D."/>
            <person name="Ding G."/>
            <person name="Shi L."/>
            <person name="Hou Q."/>
            <person name="Ye Y."/>
            <person name="Xu Y."/>
            <person name="Zhou H."/>
            <person name="Xiong C."/>
            <person name="Li S."/>
            <person name="Yu J."/>
            <person name="Hong S."/>
            <person name="Yu X."/>
            <person name="Zou P."/>
            <person name="Chen C."/>
            <person name="Chang X."/>
            <person name="Wang W."/>
            <person name="Lv Y."/>
            <person name="Sun Y."/>
            <person name="Ma L."/>
            <person name="Shen B."/>
            <person name="Zhu C."/>
        </authorList>
    </citation>
    <scope>NUCLEOTIDE SEQUENCE [LARGE SCALE GENOMIC DNA]</scope>
</reference>
<dbReference type="EMBL" id="ATLV01014736">
    <property type="status" value="NOT_ANNOTATED_CDS"/>
    <property type="molecule type" value="Genomic_DNA"/>
</dbReference>
<evidence type="ECO:0000313" key="3">
    <source>
        <dbReference type="EnsemblMetazoa" id="ASIC006958-PA"/>
    </source>
</evidence>
<accession>A0A084VNC1</accession>
<dbReference type="Proteomes" id="UP000030765">
    <property type="component" value="Unassembled WGS sequence"/>
</dbReference>
<keyword evidence="4" id="KW-1185">Reference proteome</keyword>
<dbReference type="VEuPathDB" id="VectorBase:ASIC006958"/>
<organism evidence="2">
    <name type="scientific">Anopheles sinensis</name>
    <name type="common">Mosquito</name>
    <dbReference type="NCBI Taxonomy" id="74873"/>
    <lineage>
        <taxon>Eukaryota</taxon>
        <taxon>Metazoa</taxon>
        <taxon>Ecdysozoa</taxon>
        <taxon>Arthropoda</taxon>
        <taxon>Hexapoda</taxon>
        <taxon>Insecta</taxon>
        <taxon>Pterygota</taxon>
        <taxon>Neoptera</taxon>
        <taxon>Endopterygota</taxon>
        <taxon>Diptera</taxon>
        <taxon>Nematocera</taxon>
        <taxon>Culicoidea</taxon>
        <taxon>Culicidae</taxon>
        <taxon>Anophelinae</taxon>
        <taxon>Anopheles</taxon>
    </lineage>
</organism>
<name>A0A084VNC1_ANOSI</name>
<proteinExistence type="predicted"/>
<reference evidence="3" key="2">
    <citation type="submission" date="2020-05" db="UniProtKB">
        <authorList>
            <consortium name="EnsemblMetazoa"/>
        </authorList>
    </citation>
    <scope>IDENTIFICATION</scope>
</reference>
<protein>
    <submittedName>
        <fullName evidence="2 3">Uncharacterized protein</fullName>
    </submittedName>
</protein>
<evidence type="ECO:0000313" key="4">
    <source>
        <dbReference type="Proteomes" id="UP000030765"/>
    </source>
</evidence>
<gene>
    <name evidence="2" type="ORF">ZHAS_00006958</name>
</gene>
<dbReference type="EnsemblMetazoa" id="ASIC006958-RA">
    <property type="protein sequence ID" value="ASIC006958-PA"/>
    <property type="gene ID" value="ASIC006958"/>
</dbReference>
<evidence type="ECO:0000313" key="2">
    <source>
        <dbReference type="EMBL" id="KFB39465.1"/>
    </source>
</evidence>